<dbReference type="SUPFAM" id="SSF52047">
    <property type="entry name" value="RNI-like"/>
    <property type="match status" value="1"/>
</dbReference>
<comment type="caution">
    <text evidence="1">The sequence shown here is derived from an EMBL/GenBank/DDBJ whole genome shotgun (WGS) entry which is preliminary data.</text>
</comment>
<accession>A0AAD1UGR8</accession>
<keyword evidence="2" id="KW-1185">Reference proteome</keyword>
<evidence type="ECO:0000313" key="2">
    <source>
        <dbReference type="Proteomes" id="UP001295684"/>
    </source>
</evidence>
<organism evidence="1 2">
    <name type="scientific">Euplotes crassus</name>
    <dbReference type="NCBI Taxonomy" id="5936"/>
    <lineage>
        <taxon>Eukaryota</taxon>
        <taxon>Sar</taxon>
        <taxon>Alveolata</taxon>
        <taxon>Ciliophora</taxon>
        <taxon>Intramacronucleata</taxon>
        <taxon>Spirotrichea</taxon>
        <taxon>Hypotrichia</taxon>
        <taxon>Euplotida</taxon>
        <taxon>Euplotidae</taxon>
        <taxon>Moneuplotes</taxon>
    </lineage>
</organism>
<dbReference type="EMBL" id="CAMPGE010010263">
    <property type="protein sequence ID" value="CAI2369111.1"/>
    <property type="molecule type" value="Genomic_DNA"/>
</dbReference>
<dbReference type="Gene3D" id="3.80.10.10">
    <property type="entry name" value="Ribonuclease Inhibitor"/>
    <property type="match status" value="1"/>
</dbReference>
<dbReference type="Proteomes" id="UP001295684">
    <property type="component" value="Unassembled WGS sequence"/>
</dbReference>
<name>A0AAD1UGR8_EUPCR</name>
<dbReference type="AlphaFoldDB" id="A0AAD1UGR8"/>
<gene>
    <name evidence="1" type="ORF">ECRASSUSDP1_LOCUS10409</name>
</gene>
<sequence>MECKDQTTLEHRTEVIRKFCVINLLRRLIFSKKMNAELLDTTFWEDSENYDFSFCLEHSKYIKLIRKMKYIKFMNTNKLNLNDITDRKKHICDFMNFSFPNKVNHLSISSFTLTKLGRSGYFNSLARLSPKILQDVTFQQCCISDGQLKRLMASFRHVQVLKLWYCKLSVPTIPDFTKALKNCQIKELDLFGSGGIEYSDWENNLEEFMNLVKGLASSKDFRLNFRILEISHCLIEEEEVEKIFHANQLGEIEIIL</sequence>
<proteinExistence type="predicted"/>
<reference evidence="1" key="1">
    <citation type="submission" date="2023-07" db="EMBL/GenBank/DDBJ databases">
        <authorList>
            <consortium name="AG Swart"/>
            <person name="Singh M."/>
            <person name="Singh A."/>
            <person name="Seah K."/>
            <person name="Emmerich C."/>
        </authorList>
    </citation>
    <scope>NUCLEOTIDE SEQUENCE</scope>
    <source>
        <strain evidence="1">DP1</strain>
    </source>
</reference>
<dbReference type="InterPro" id="IPR032675">
    <property type="entry name" value="LRR_dom_sf"/>
</dbReference>
<protein>
    <submittedName>
        <fullName evidence="1">Uncharacterized protein</fullName>
    </submittedName>
</protein>
<evidence type="ECO:0000313" key="1">
    <source>
        <dbReference type="EMBL" id="CAI2369111.1"/>
    </source>
</evidence>